<dbReference type="Proteomes" id="UP000186905">
    <property type="component" value="Unassembled WGS sequence"/>
</dbReference>
<keyword evidence="1" id="KW-0132">Cell division</keyword>
<organism evidence="1 2">
    <name type="scientific">Photobacterium proteolyticum</name>
    <dbReference type="NCBI Taxonomy" id="1903952"/>
    <lineage>
        <taxon>Bacteria</taxon>
        <taxon>Pseudomonadati</taxon>
        <taxon>Pseudomonadota</taxon>
        <taxon>Gammaproteobacteria</taxon>
        <taxon>Vibrionales</taxon>
        <taxon>Vibrionaceae</taxon>
        <taxon>Photobacterium</taxon>
    </lineage>
</organism>
<dbReference type="GO" id="GO:0051301">
    <property type="term" value="P:cell division"/>
    <property type="evidence" value="ECO:0007669"/>
    <property type="project" value="UniProtKB-KW"/>
</dbReference>
<name>A0A1Q9GBE0_9GAMM</name>
<dbReference type="OrthoDB" id="9811176at2"/>
<dbReference type="Gene3D" id="3.40.50.300">
    <property type="entry name" value="P-loop containing nucleotide triphosphate hydrolases"/>
    <property type="match status" value="1"/>
</dbReference>
<protein>
    <submittedName>
        <fullName evidence="1">Cell division protein FtsZ</fullName>
    </submittedName>
</protein>
<accession>A0A1Q9GBE0</accession>
<dbReference type="GO" id="GO:0051782">
    <property type="term" value="P:negative regulation of cell division"/>
    <property type="evidence" value="ECO:0007669"/>
    <property type="project" value="InterPro"/>
</dbReference>
<proteinExistence type="predicted"/>
<keyword evidence="1" id="KW-0131">Cell cycle</keyword>
<dbReference type="EMBL" id="MJIL01000094">
    <property type="protein sequence ID" value="OLQ71679.1"/>
    <property type="molecule type" value="Genomic_DNA"/>
</dbReference>
<evidence type="ECO:0000313" key="1">
    <source>
        <dbReference type="EMBL" id="OLQ71679.1"/>
    </source>
</evidence>
<gene>
    <name evidence="1" type="ORF">BIT28_12255</name>
</gene>
<dbReference type="RefSeq" id="WP_075767331.1">
    <property type="nucleotide sequence ID" value="NZ_MJIL01000094.1"/>
</dbReference>
<dbReference type="SUPFAM" id="SSF52540">
    <property type="entry name" value="P-loop containing nucleoside triphosphate hydrolases"/>
    <property type="match status" value="1"/>
</dbReference>
<dbReference type="Pfam" id="PF03846">
    <property type="entry name" value="SulA"/>
    <property type="match status" value="1"/>
</dbReference>
<dbReference type="AlphaFoldDB" id="A0A1Q9GBE0"/>
<keyword evidence="2" id="KW-1185">Reference proteome</keyword>
<comment type="caution">
    <text evidence="1">The sequence shown here is derived from an EMBL/GenBank/DDBJ whole genome shotgun (WGS) entry which is preliminary data.</text>
</comment>
<dbReference type="GO" id="GO:0009432">
    <property type="term" value="P:SOS response"/>
    <property type="evidence" value="ECO:0007669"/>
    <property type="project" value="InterPro"/>
</dbReference>
<dbReference type="InterPro" id="IPR027417">
    <property type="entry name" value="P-loop_NTPase"/>
</dbReference>
<dbReference type="STRING" id="1903952.BIT28_12255"/>
<dbReference type="InterPro" id="IPR004596">
    <property type="entry name" value="Cell_div_suppressor_SulA"/>
</dbReference>
<reference evidence="1 2" key="1">
    <citation type="submission" date="2016-09" db="EMBL/GenBank/DDBJ databases">
        <title>Photobacterium proteolyticum sp. nov. a protease producing bacterium isolated from ocean sediments of Laizhou Bay.</title>
        <authorList>
            <person name="Li Y."/>
        </authorList>
    </citation>
    <scope>NUCLEOTIDE SEQUENCE [LARGE SCALE GENOMIC DNA]</scope>
    <source>
        <strain evidence="1 2">13-12</strain>
    </source>
</reference>
<sequence length="157" mass="17170">MTALFDNLQSVSASQVYKSSFATLTSSPALVQPVKCPIEVCFSDEKQTQLAYFLRILKQASQQSRWIMFIGDEAMLDKNLLQSAGVDLNKVLLLKNKKGLSDQALMEKALHTGNCSAVIATGDVEDFECAGIRHAAEAGSSYAFVINRHSKSKVTIH</sequence>
<evidence type="ECO:0000313" key="2">
    <source>
        <dbReference type="Proteomes" id="UP000186905"/>
    </source>
</evidence>